<dbReference type="PANTHER" id="PTHR46708">
    <property type="entry name" value="TENASCIN"/>
    <property type="match status" value="1"/>
</dbReference>
<dbReference type="Pfam" id="PF03734">
    <property type="entry name" value="YkuD"/>
    <property type="match status" value="1"/>
</dbReference>
<comment type="caution">
    <text evidence="11">The sequence shown here is derived from an EMBL/GenBank/DDBJ whole genome shotgun (WGS) entry which is preliminary data.</text>
</comment>
<keyword evidence="8" id="KW-0732">Signal</keyword>
<dbReference type="InterPro" id="IPR003961">
    <property type="entry name" value="FN3_dom"/>
</dbReference>
<protein>
    <submittedName>
        <fullName evidence="11">Fibronectin type III domain-containing protein</fullName>
    </submittedName>
</protein>
<feature type="active site" description="Nucleophile" evidence="7">
    <location>
        <position position="403"/>
    </location>
</feature>
<dbReference type="InterPro" id="IPR050991">
    <property type="entry name" value="ECM_Regulatory_Proteins"/>
</dbReference>
<keyword evidence="2" id="KW-0808">Transferase</keyword>
<dbReference type="PROSITE" id="PS50853">
    <property type="entry name" value="FN3"/>
    <property type="match status" value="1"/>
</dbReference>
<accession>A0ABR7ND42</accession>
<dbReference type="InterPro" id="IPR038063">
    <property type="entry name" value="Transpep_catalytic_dom"/>
</dbReference>
<dbReference type="Gene3D" id="2.60.40.10">
    <property type="entry name" value="Immunoglobulins"/>
    <property type="match status" value="2"/>
</dbReference>
<evidence type="ECO:0000256" key="6">
    <source>
        <dbReference type="ARBA" id="ARBA00023316"/>
    </source>
</evidence>
<evidence type="ECO:0000256" key="5">
    <source>
        <dbReference type="ARBA" id="ARBA00022984"/>
    </source>
</evidence>
<dbReference type="Pfam" id="PF00041">
    <property type="entry name" value="fn3"/>
    <property type="match status" value="1"/>
</dbReference>
<sequence length="427" mass="47679">MKQHLKRIFPLLCLFLLLCCSSVTAASIPGKVTGLKATAKETSIKLTWHKTAKASKYAIYRVDKNHSKAVLVKKTSSTTYRTKGVLGVTYYYKVCALNSANQSGAFSSVVGVRPTAARPAKPKNFTVKSRGNKSITFKWSKVSGKANGYVIERYNPTTKAYETVKTISSKSQREATVSRLTADTTYKFRIRSYRTVSNQKVYSNPSSTVSATAIALTDEVKSIRRPYYTTKLKKSVTVTSNGRKITLKKGTRILATSKHGRYVNAYTSSGSRIKIRRSSLKYTGLDSTADYSKKTKEQFINLRGISSRTSRLIWVSQRTYRTNIFKGSTGKWKLVKSYKCIIGRWQNRTSGGIHRILRKVYYGSYGAPCLTFTRGQGTSSYPTGCAFHHYVDGNRTGAKSHGCVRMSRSALIYMYNTCPTGTTVFVY</sequence>
<evidence type="ECO:0000256" key="3">
    <source>
        <dbReference type="ARBA" id="ARBA00022737"/>
    </source>
</evidence>
<dbReference type="PROSITE" id="PS52029">
    <property type="entry name" value="LD_TPASE"/>
    <property type="match status" value="1"/>
</dbReference>
<evidence type="ECO:0000256" key="8">
    <source>
        <dbReference type="SAM" id="SignalP"/>
    </source>
</evidence>
<keyword evidence="4 7" id="KW-0133">Cell shape</keyword>
<dbReference type="SUPFAM" id="SSF141523">
    <property type="entry name" value="L,D-transpeptidase catalytic domain-like"/>
    <property type="match status" value="1"/>
</dbReference>
<evidence type="ECO:0000256" key="2">
    <source>
        <dbReference type="ARBA" id="ARBA00022679"/>
    </source>
</evidence>
<comment type="pathway">
    <text evidence="1 7">Cell wall biogenesis; peptidoglycan biosynthesis.</text>
</comment>
<dbReference type="SUPFAM" id="SSF49265">
    <property type="entry name" value="Fibronectin type III"/>
    <property type="match status" value="1"/>
</dbReference>
<dbReference type="RefSeq" id="WP_249309782.1">
    <property type="nucleotide sequence ID" value="NZ_JACRSZ010000018.1"/>
</dbReference>
<dbReference type="SMART" id="SM00060">
    <property type="entry name" value="FN3"/>
    <property type="match status" value="2"/>
</dbReference>
<gene>
    <name evidence="11" type="ORF">H8716_14610</name>
</gene>
<feature type="signal peptide" evidence="8">
    <location>
        <begin position="1"/>
        <end position="25"/>
    </location>
</feature>
<evidence type="ECO:0000256" key="1">
    <source>
        <dbReference type="ARBA" id="ARBA00004752"/>
    </source>
</evidence>
<feature type="domain" description="L,D-TPase catalytic" evidence="10">
    <location>
        <begin position="311"/>
        <end position="427"/>
    </location>
</feature>
<organism evidence="11 12">
    <name type="scientific">Jingyaoa shaoxingensis</name>
    <dbReference type="NCBI Taxonomy" id="2763671"/>
    <lineage>
        <taxon>Bacteria</taxon>
        <taxon>Bacillati</taxon>
        <taxon>Bacillota</taxon>
        <taxon>Clostridia</taxon>
        <taxon>Lachnospirales</taxon>
        <taxon>Lachnospiraceae</taxon>
        <taxon>Jingyaoa</taxon>
    </lineage>
</organism>
<dbReference type="Gene3D" id="2.40.440.10">
    <property type="entry name" value="L,D-transpeptidase catalytic domain-like"/>
    <property type="match status" value="1"/>
</dbReference>
<feature type="domain" description="Fibronectin type-III" evidence="9">
    <location>
        <begin position="121"/>
        <end position="217"/>
    </location>
</feature>
<keyword evidence="3" id="KW-0677">Repeat</keyword>
<proteinExistence type="predicted"/>
<keyword evidence="12" id="KW-1185">Reference proteome</keyword>
<feature type="chain" id="PRO_5046150010" evidence="8">
    <location>
        <begin position="26"/>
        <end position="427"/>
    </location>
</feature>
<keyword evidence="5 7" id="KW-0573">Peptidoglycan synthesis</keyword>
<dbReference type="CDD" id="cd00063">
    <property type="entry name" value="FN3"/>
    <property type="match status" value="2"/>
</dbReference>
<keyword evidence="6 7" id="KW-0961">Cell wall biogenesis/degradation</keyword>
<dbReference type="CDD" id="cd16913">
    <property type="entry name" value="YkuD_like"/>
    <property type="match status" value="1"/>
</dbReference>
<dbReference type="InterPro" id="IPR036116">
    <property type="entry name" value="FN3_sf"/>
</dbReference>
<dbReference type="InterPro" id="IPR005490">
    <property type="entry name" value="LD_TPept_cat_dom"/>
</dbReference>
<evidence type="ECO:0000256" key="7">
    <source>
        <dbReference type="PROSITE-ProRule" id="PRU01373"/>
    </source>
</evidence>
<dbReference type="InterPro" id="IPR013783">
    <property type="entry name" value="Ig-like_fold"/>
</dbReference>
<evidence type="ECO:0000256" key="4">
    <source>
        <dbReference type="ARBA" id="ARBA00022960"/>
    </source>
</evidence>
<dbReference type="PANTHER" id="PTHR46708:SF10">
    <property type="entry name" value="RECEPTOR-TYPE TYROSINE-PROTEIN PHOSPHATASE ETA-LIKE"/>
    <property type="match status" value="1"/>
</dbReference>
<dbReference type="Proteomes" id="UP000657421">
    <property type="component" value="Unassembled WGS sequence"/>
</dbReference>
<reference evidence="11 12" key="1">
    <citation type="submission" date="2020-08" db="EMBL/GenBank/DDBJ databases">
        <title>Genome public.</title>
        <authorList>
            <person name="Liu C."/>
            <person name="Sun Q."/>
        </authorList>
    </citation>
    <scope>NUCLEOTIDE SEQUENCE [LARGE SCALE GENOMIC DNA]</scope>
    <source>
        <strain evidence="11 12">NSJ-46</strain>
    </source>
</reference>
<evidence type="ECO:0000259" key="9">
    <source>
        <dbReference type="PROSITE" id="PS50853"/>
    </source>
</evidence>
<evidence type="ECO:0000259" key="10">
    <source>
        <dbReference type="PROSITE" id="PS52029"/>
    </source>
</evidence>
<evidence type="ECO:0000313" key="12">
    <source>
        <dbReference type="Proteomes" id="UP000657421"/>
    </source>
</evidence>
<feature type="active site" description="Proton donor/acceptor" evidence="7">
    <location>
        <position position="388"/>
    </location>
</feature>
<name>A0ABR7ND42_9FIRM</name>
<dbReference type="EMBL" id="JACRSZ010000018">
    <property type="protein sequence ID" value="MBC8574290.1"/>
    <property type="molecule type" value="Genomic_DNA"/>
</dbReference>
<evidence type="ECO:0000313" key="11">
    <source>
        <dbReference type="EMBL" id="MBC8574290.1"/>
    </source>
</evidence>